<dbReference type="InterPro" id="IPR036291">
    <property type="entry name" value="NAD(P)-bd_dom_sf"/>
</dbReference>
<dbReference type="GO" id="GO:0016616">
    <property type="term" value="F:oxidoreductase activity, acting on the CH-OH group of donors, NAD or NADP as acceptor"/>
    <property type="evidence" value="ECO:0007669"/>
    <property type="project" value="TreeGrafter"/>
</dbReference>
<dbReference type="EMBL" id="QNBE01000127">
    <property type="protein sequence ID" value="RKX68822.1"/>
    <property type="molecule type" value="Genomic_DNA"/>
</dbReference>
<dbReference type="InterPro" id="IPR020904">
    <property type="entry name" value="Sc_DH/Rdtase_CS"/>
</dbReference>
<keyword evidence="2" id="KW-0560">Oxidoreductase</keyword>
<evidence type="ECO:0000256" key="1">
    <source>
        <dbReference type="ARBA" id="ARBA00006484"/>
    </source>
</evidence>
<dbReference type="Pfam" id="PF13561">
    <property type="entry name" value="adh_short_C2"/>
    <property type="match status" value="1"/>
</dbReference>
<comment type="caution">
    <text evidence="3">The sequence shown here is derived from an EMBL/GenBank/DDBJ whole genome shotgun (WGS) entry which is preliminary data.</text>
</comment>
<dbReference type="PANTHER" id="PTHR42760:SF133">
    <property type="entry name" value="3-OXOACYL-[ACYL-CARRIER-PROTEIN] REDUCTASE"/>
    <property type="match status" value="1"/>
</dbReference>
<protein>
    <submittedName>
        <fullName evidence="3">3-oxoacyl-ACP reductase</fullName>
    </submittedName>
</protein>
<dbReference type="Proteomes" id="UP000268469">
    <property type="component" value="Unassembled WGS sequence"/>
</dbReference>
<dbReference type="Gene3D" id="3.40.50.720">
    <property type="entry name" value="NAD(P)-binding Rossmann-like Domain"/>
    <property type="match status" value="1"/>
</dbReference>
<reference evidence="3 4" key="1">
    <citation type="submission" date="2018-06" db="EMBL/GenBank/DDBJ databases">
        <title>Extensive metabolic versatility and redundancy in microbially diverse, dynamic hydrothermal sediments.</title>
        <authorList>
            <person name="Dombrowski N."/>
            <person name="Teske A."/>
            <person name="Baker B.J."/>
        </authorList>
    </citation>
    <scope>NUCLEOTIDE SEQUENCE [LARGE SCALE GENOMIC DNA]</scope>
    <source>
        <strain evidence="3">B36_G15</strain>
    </source>
</reference>
<dbReference type="SUPFAM" id="SSF51735">
    <property type="entry name" value="NAD(P)-binding Rossmann-fold domains"/>
    <property type="match status" value="1"/>
</dbReference>
<dbReference type="FunFam" id="3.40.50.720:FF:000173">
    <property type="entry name" value="3-oxoacyl-[acyl-carrier protein] reductase"/>
    <property type="match status" value="1"/>
</dbReference>
<dbReference type="InterPro" id="IPR002347">
    <property type="entry name" value="SDR_fam"/>
</dbReference>
<evidence type="ECO:0000313" key="4">
    <source>
        <dbReference type="Proteomes" id="UP000268469"/>
    </source>
</evidence>
<gene>
    <name evidence="3" type="ORF">DRP53_09905</name>
</gene>
<dbReference type="GO" id="GO:0048038">
    <property type="term" value="F:quinone binding"/>
    <property type="evidence" value="ECO:0007669"/>
    <property type="project" value="TreeGrafter"/>
</dbReference>
<dbReference type="PRINTS" id="PR00081">
    <property type="entry name" value="GDHRDH"/>
</dbReference>
<sequence length="237" mass="26338">MMRNAFVTGGDRGIGRAIVEMLVAMGHRVVFTYHRNEKAAVRTLKEIGPGKAECYKLDLRDYTRIRYLLLRLKRKGMVFDVVVNNAGILGRFRTIPTITRRDWDEVIAVNLSGPFYLMKWLLPLIRKGGCIINISSIAGKMGGTVGVHYAASKAGLIGFTFALARELAGSGIRVNAIAPGPVDTGLLTPQQKRRLSRLALLKRVARPEEIAHAVRFLIENEYITGEVIDINAGRYMD</sequence>
<dbReference type="GO" id="GO:0006633">
    <property type="term" value="P:fatty acid biosynthetic process"/>
    <property type="evidence" value="ECO:0007669"/>
    <property type="project" value="TreeGrafter"/>
</dbReference>
<name>A0A660SE34_UNCW3</name>
<dbReference type="CDD" id="cd05233">
    <property type="entry name" value="SDR_c"/>
    <property type="match status" value="1"/>
</dbReference>
<evidence type="ECO:0000313" key="3">
    <source>
        <dbReference type="EMBL" id="RKX68822.1"/>
    </source>
</evidence>
<dbReference type="PROSITE" id="PS00061">
    <property type="entry name" value="ADH_SHORT"/>
    <property type="match status" value="1"/>
</dbReference>
<dbReference type="PANTHER" id="PTHR42760">
    <property type="entry name" value="SHORT-CHAIN DEHYDROGENASES/REDUCTASES FAMILY MEMBER"/>
    <property type="match status" value="1"/>
</dbReference>
<organism evidence="3 4">
    <name type="scientific">candidate division WOR-3 bacterium</name>
    <dbReference type="NCBI Taxonomy" id="2052148"/>
    <lineage>
        <taxon>Bacteria</taxon>
        <taxon>Bacteria division WOR-3</taxon>
    </lineage>
</organism>
<evidence type="ECO:0000256" key="2">
    <source>
        <dbReference type="ARBA" id="ARBA00023002"/>
    </source>
</evidence>
<dbReference type="PRINTS" id="PR00080">
    <property type="entry name" value="SDRFAMILY"/>
</dbReference>
<accession>A0A660SE34</accession>
<proteinExistence type="inferred from homology"/>
<dbReference type="AlphaFoldDB" id="A0A660SE34"/>
<comment type="similarity">
    <text evidence="1">Belongs to the short-chain dehydrogenases/reductases (SDR) family.</text>
</comment>